<evidence type="ECO:0000313" key="1">
    <source>
        <dbReference type="EMBL" id="KIW65123.1"/>
    </source>
</evidence>
<protein>
    <submittedName>
        <fullName evidence="1">Uncharacterized protein</fullName>
    </submittedName>
</protein>
<name>A0A0D2FAU8_9EURO</name>
<organism evidence="1 2">
    <name type="scientific">Phialophora macrospora</name>
    <dbReference type="NCBI Taxonomy" id="1851006"/>
    <lineage>
        <taxon>Eukaryota</taxon>
        <taxon>Fungi</taxon>
        <taxon>Dikarya</taxon>
        <taxon>Ascomycota</taxon>
        <taxon>Pezizomycotina</taxon>
        <taxon>Eurotiomycetes</taxon>
        <taxon>Chaetothyriomycetidae</taxon>
        <taxon>Chaetothyriales</taxon>
        <taxon>Herpotrichiellaceae</taxon>
        <taxon>Phialophora</taxon>
    </lineage>
</organism>
<evidence type="ECO:0000313" key="2">
    <source>
        <dbReference type="Proteomes" id="UP000054266"/>
    </source>
</evidence>
<dbReference type="HOGENOM" id="CLU_193937_0_0_1"/>
<proteinExistence type="predicted"/>
<keyword evidence="2" id="KW-1185">Reference proteome</keyword>
<reference evidence="1 2" key="1">
    <citation type="submission" date="2015-01" db="EMBL/GenBank/DDBJ databases">
        <title>The Genome Sequence of Capronia semiimmersa CBS27337.</title>
        <authorList>
            <consortium name="The Broad Institute Genomics Platform"/>
            <person name="Cuomo C."/>
            <person name="de Hoog S."/>
            <person name="Gorbushina A."/>
            <person name="Stielow B."/>
            <person name="Teixiera M."/>
            <person name="Abouelleil A."/>
            <person name="Chapman S.B."/>
            <person name="Priest M."/>
            <person name="Young S.K."/>
            <person name="Wortman J."/>
            <person name="Nusbaum C."/>
            <person name="Birren B."/>
        </authorList>
    </citation>
    <scope>NUCLEOTIDE SEQUENCE [LARGE SCALE GENOMIC DNA]</scope>
    <source>
        <strain evidence="1 2">CBS 27337</strain>
    </source>
</reference>
<dbReference type="AlphaFoldDB" id="A0A0D2FAU8"/>
<accession>A0A0D2FAU8</accession>
<dbReference type="EMBL" id="KN846960">
    <property type="protein sequence ID" value="KIW65123.1"/>
    <property type="molecule type" value="Genomic_DNA"/>
</dbReference>
<gene>
    <name evidence="1" type="ORF">PV04_07406</name>
</gene>
<dbReference type="Proteomes" id="UP000054266">
    <property type="component" value="Unassembled WGS sequence"/>
</dbReference>
<sequence length="83" mass="9664">MSLNYGYLFSTEEVAKDFGRYDNFARDKKAFESIPNIIISRSMDNDLENVDVPEILLDYIREPPRKAMEQLAEARYNKGGRRA</sequence>